<keyword evidence="1" id="KW-1133">Transmembrane helix</keyword>
<feature type="transmembrane region" description="Helical" evidence="1">
    <location>
        <begin position="139"/>
        <end position="164"/>
    </location>
</feature>
<evidence type="ECO:0008006" key="3">
    <source>
        <dbReference type="Google" id="ProtNLM"/>
    </source>
</evidence>
<feature type="transmembrane region" description="Helical" evidence="1">
    <location>
        <begin position="176"/>
        <end position="193"/>
    </location>
</feature>
<accession>A0A0F9Y4L4</accession>
<dbReference type="EMBL" id="LAZR01000014">
    <property type="protein sequence ID" value="KKO06792.1"/>
    <property type="molecule type" value="Genomic_DNA"/>
</dbReference>
<feature type="transmembrane region" description="Helical" evidence="1">
    <location>
        <begin position="265"/>
        <end position="285"/>
    </location>
</feature>
<feature type="transmembrane region" description="Helical" evidence="1">
    <location>
        <begin position="89"/>
        <end position="107"/>
    </location>
</feature>
<feature type="transmembrane region" description="Helical" evidence="1">
    <location>
        <begin position="113"/>
        <end position="132"/>
    </location>
</feature>
<gene>
    <name evidence="2" type="ORF">LCGC14_0059760</name>
</gene>
<evidence type="ECO:0000313" key="2">
    <source>
        <dbReference type="EMBL" id="KKO06792.1"/>
    </source>
</evidence>
<feature type="transmembrane region" description="Helical" evidence="1">
    <location>
        <begin position="319"/>
        <end position="343"/>
    </location>
</feature>
<feature type="transmembrane region" description="Helical" evidence="1">
    <location>
        <begin position="205"/>
        <end position="227"/>
    </location>
</feature>
<reference evidence="2" key="1">
    <citation type="journal article" date="2015" name="Nature">
        <title>Complex archaea that bridge the gap between prokaryotes and eukaryotes.</title>
        <authorList>
            <person name="Spang A."/>
            <person name="Saw J.H."/>
            <person name="Jorgensen S.L."/>
            <person name="Zaremba-Niedzwiedzka K."/>
            <person name="Martijn J."/>
            <person name="Lind A.E."/>
            <person name="van Eijk R."/>
            <person name="Schleper C."/>
            <person name="Guy L."/>
            <person name="Ettema T.J."/>
        </authorList>
    </citation>
    <scope>NUCLEOTIDE SEQUENCE</scope>
</reference>
<name>A0A0F9Y4L4_9ZZZZ</name>
<dbReference type="AlphaFoldDB" id="A0A0F9Y4L4"/>
<protein>
    <recommendedName>
        <fullName evidence="3">Xanthine permease</fullName>
    </recommendedName>
</protein>
<organism evidence="2">
    <name type="scientific">marine sediment metagenome</name>
    <dbReference type="NCBI Taxonomy" id="412755"/>
    <lineage>
        <taxon>unclassified sequences</taxon>
        <taxon>metagenomes</taxon>
        <taxon>ecological metagenomes</taxon>
    </lineage>
</organism>
<sequence length="473" mass="50277">MLPKRREGEIQPGIKWGPFVFRIPFVHMRFALPEFLQGICVAGATGLALVPVMTASFGLSFEEAVTMAMFHTMLISAGWMIFGDPMAPGWLTPALPFIFAFVLGGGNTPEEQFQLMTALSLNFAALLIFLGVTGLGAKLVAWVPNVLKGGIILGAAVAAFLRIFDQNDAASALNSTPIAAISALALCMFLTFSKPFQRQAAKMPILARIAGLGLLPAFLVAGVVGLITGEMQFNIQSGLLDVPTHAASMWEKASPMSIGWPDATMFLNAVPLAFITYILFFGDVVTGDEMIKNAASMRPDEKLDLNSSRAHMATGIRNAAMAVIAPFFGTQGVLWTGIQVIVLKRWVTGKDKMDSIFDGISAYYVYGFPVLFIVLPIVTMLQPLLPIALAVTLLLTGFACATLALTTVTDSTERGAMVLTAIAFSLFDPWTGLLAGLATILVVVGPQVFTAKKKAEDAADASAAEEAAAAKDS</sequence>
<keyword evidence="1" id="KW-0812">Transmembrane</keyword>
<feature type="transmembrane region" description="Helical" evidence="1">
    <location>
        <begin position="415"/>
        <end position="444"/>
    </location>
</feature>
<keyword evidence="1" id="KW-0472">Membrane</keyword>
<feature type="transmembrane region" description="Helical" evidence="1">
    <location>
        <begin position="35"/>
        <end position="58"/>
    </location>
</feature>
<proteinExistence type="predicted"/>
<evidence type="ECO:0000256" key="1">
    <source>
        <dbReference type="SAM" id="Phobius"/>
    </source>
</evidence>
<feature type="transmembrane region" description="Helical" evidence="1">
    <location>
        <begin position="388"/>
        <end position="409"/>
    </location>
</feature>
<comment type="caution">
    <text evidence="2">The sequence shown here is derived from an EMBL/GenBank/DDBJ whole genome shotgun (WGS) entry which is preliminary data.</text>
</comment>
<feature type="transmembrane region" description="Helical" evidence="1">
    <location>
        <begin position="363"/>
        <end position="381"/>
    </location>
</feature>